<feature type="transmembrane region" description="Helical" evidence="1">
    <location>
        <begin position="97"/>
        <end position="122"/>
    </location>
</feature>
<comment type="caution">
    <text evidence="2">The sequence shown here is derived from an EMBL/GenBank/DDBJ whole genome shotgun (WGS) entry which is preliminary data.</text>
</comment>
<keyword evidence="3" id="KW-1185">Reference proteome</keyword>
<reference evidence="2 3" key="1">
    <citation type="submission" date="2024-07" db="EMBL/GenBank/DDBJ databases">
        <authorList>
            <person name="Akdeniz Z."/>
        </authorList>
    </citation>
    <scope>NUCLEOTIDE SEQUENCE [LARGE SCALE GENOMIC DNA]</scope>
</reference>
<keyword evidence="1" id="KW-0812">Transmembrane</keyword>
<accession>A0ABP1HWV6</accession>
<proteinExistence type="predicted"/>
<protein>
    <submittedName>
        <fullName evidence="2">Hypothetical_protein</fullName>
    </submittedName>
</protein>
<feature type="transmembrane region" description="Helical" evidence="1">
    <location>
        <begin position="71"/>
        <end position="91"/>
    </location>
</feature>
<gene>
    <name evidence="2" type="ORF">HINF_LOCUS18696</name>
</gene>
<evidence type="ECO:0000256" key="1">
    <source>
        <dbReference type="SAM" id="Phobius"/>
    </source>
</evidence>
<sequence length="148" mass="17501">MQIDSQQSNEKDSNMVNNSVIPDTLVNLSDYDKEMIEKYQSKIENGTLQIRHAFSPYNTDFSRFSVQKRTYLYVVPYTAFNKYSVYILTILDLQLDLILYFMIFSLFTAFFEYMIALPLQVLKTIIIHQNSMNLQVIKRIKVKNDQNE</sequence>
<keyword evidence="1" id="KW-0472">Membrane</keyword>
<keyword evidence="1" id="KW-1133">Transmembrane helix</keyword>
<evidence type="ECO:0000313" key="2">
    <source>
        <dbReference type="EMBL" id="CAL6004046.1"/>
    </source>
</evidence>
<dbReference type="EMBL" id="CAXDID020000048">
    <property type="protein sequence ID" value="CAL6004046.1"/>
    <property type="molecule type" value="Genomic_DNA"/>
</dbReference>
<dbReference type="Proteomes" id="UP001642409">
    <property type="component" value="Unassembled WGS sequence"/>
</dbReference>
<evidence type="ECO:0000313" key="3">
    <source>
        <dbReference type="Proteomes" id="UP001642409"/>
    </source>
</evidence>
<organism evidence="2 3">
    <name type="scientific">Hexamita inflata</name>
    <dbReference type="NCBI Taxonomy" id="28002"/>
    <lineage>
        <taxon>Eukaryota</taxon>
        <taxon>Metamonada</taxon>
        <taxon>Diplomonadida</taxon>
        <taxon>Hexamitidae</taxon>
        <taxon>Hexamitinae</taxon>
        <taxon>Hexamita</taxon>
    </lineage>
</organism>
<name>A0ABP1HWV6_9EUKA</name>